<gene>
    <name evidence="1" type="ORF">GCM10011390_01280</name>
</gene>
<dbReference type="AlphaFoldDB" id="A0A916ZBN0"/>
<evidence type="ECO:0000313" key="1">
    <source>
        <dbReference type="EMBL" id="GGD86399.1"/>
    </source>
</evidence>
<organism evidence="1 2">
    <name type="scientific">Aureimonas endophytica</name>
    <dbReference type="NCBI Taxonomy" id="2027858"/>
    <lineage>
        <taxon>Bacteria</taxon>
        <taxon>Pseudomonadati</taxon>
        <taxon>Pseudomonadota</taxon>
        <taxon>Alphaproteobacteria</taxon>
        <taxon>Hyphomicrobiales</taxon>
        <taxon>Aurantimonadaceae</taxon>
        <taxon>Aureimonas</taxon>
    </lineage>
</organism>
<reference evidence="1" key="1">
    <citation type="journal article" date="2014" name="Int. J. Syst. Evol. Microbiol.">
        <title>Complete genome sequence of Corynebacterium casei LMG S-19264T (=DSM 44701T), isolated from a smear-ripened cheese.</title>
        <authorList>
            <consortium name="US DOE Joint Genome Institute (JGI-PGF)"/>
            <person name="Walter F."/>
            <person name="Albersmeier A."/>
            <person name="Kalinowski J."/>
            <person name="Ruckert C."/>
        </authorList>
    </citation>
    <scope>NUCLEOTIDE SEQUENCE</scope>
    <source>
        <strain evidence="1">CGMCC 1.15367</strain>
    </source>
</reference>
<dbReference type="EMBL" id="BMIQ01000001">
    <property type="protein sequence ID" value="GGD86399.1"/>
    <property type="molecule type" value="Genomic_DNA"/>
</dbReference>
<accession>A0A916ZBN0</accession>
<comment type="caution">
    <text evidence="1">The sequence shown here is derived from an EMBL/GenBank/DDBJ whole genome shotgun (WGS) entry which is preliminary data.</text>
</comment>
<keyword evidence="2" id="KW-1185">Reference proteome</keyword>
<protein>
    <submittedName>
        <fullName evidence="1">Uncharacterized protein</fullName>
    </submittedName>
</protein>
<reference evidence="1" key="2">
    <citation type="submission" date="2020-09" db="EMBL/GenBank/DDBJ databases">
        <authorList>
            <person name="Sun Q."/>
            <person name="Zhou Y."/>
        </authorList>
    </citation>
    <scope>NUCLEOTIDE SEQUENCE</scope>
    <source>
        <strain evidence="1">CGMCC 1.15367</strain>
    </source>
</reference>
<proteinExistence type="predicted"/>
<name>A0A916ZBN0_9HYPH</name>
<evidence type="ECO:0000313" key="2">
    <source>
        <dbReference type="Proteomes" id="UP000644699"/>
    </source>
</evidence>
<dbReference type="Proteomes" id="UP000644699">
    <property type="component" value="Unassembled WGS sequence"/>
</dbReference>
<sequence length="75" mass="8211">MLSLAFILTLYIQASDNSFETKTMLFRDNRLCQEQGAELVDLALTTKSKSGKTVRSAWFNCAPVRGKAPSRGVAG</sequence>